<evidence type="ECO:0000313" key="3">
    <source>
        <dbReference type="Proteomes" id="UP001212997"/>
    </source>
</evidence>
<dbReference type="Pfam" id="PF17667">
    <property type="entry name" value="Pkinase_fungal"/>
    <property type="match status" value="1"/>
</dbReference>
<dbReference type="GO" id="GO:0005524">
    <property type="term" value="F:ATP binding"/>
    <property type="evidence" value="ECO:0007669"/>
    <property type="project" value="InterPro"/>
</dbReference>
<reference evidence="2" key="1">
    <citation type="submission" date="2022-07" db="EMBL/GenBank/DDBJ databases">
        <title>Genome Sequence of Physisporinus lineatus.</title>
        <authorList>
            <person name="Buettner E."/>
        </authorList>
    </citation>
    <scope>NUCLEOTIDE SEQUENCE</scope>
    <source>
        <strain evidence="2">VT162</strain>
    </source>
</reference>
<name>A0AAD5YE35_9APHY</name>
<sequence>MLIIVQRTSLAGLRQPENQVTAVQPHFSHSESKIPIDNVDHSDVSIASPFLPKGSRPNLKPIPIAKLGGPWNMDLVVEDTPSVAHYERLDSEFRDHFVGPVPKDFFRELLPKAMASMPHLHSSVVGALAQFNSMGEERLLCRTFHKQTSPYLGEGFRLAANNSPGISYYSEHPQHDESALFQDNKDLTVSRDLETSELHFEVKVSVSDDPFRDHNPLLRTRASHHFLKSGPDHAIRRGQLIAYATDACARQHRQFYYSVLICHHRARIIRWDRSGALVSESFNCSDAEGIALLGDFLWRFTHAPPAARGWDPTVLAASREDESAFAQHPVLEEWYEDGSVAKIFVWDPEKERILEFLVSRAVVSPLSMVGRCTRGFWALDKATGSVVFVKDTWRVCGMEPEGNIIQRLLDHKVRNIPELHSHGDVLDGNHGFQHTWTQQYVNDYSCGRNPQILRYTHYRLVSKTVGHSLANAPENSRQLLTATRDAFEALSDAYNACGLMHRDISIGNIIVDRVSRKGILIDWEMAHEFRGSSARTCTRSGTWQFMAHELLRKPKRPHLPYHDIESFFWVVFYATILWFASKLDVKCVQDLIHDLFDEHKLDPFEGAVTGGRHKRVALIDDDCVNCTHLPPTSILYAWLKKFRVLYLRLDTDLFERPTVEKTFEIFDEAWRTLLKDESQTTENRFVRKALTIETHESDIVPIATHQSGSFSPKADIIPSPTSLPTRPFLQTADLPGIKYPSTAPLLNNPLKR</sequence>
<dbReference type="InterPro" id="IPR011009">
    <property type="entry name" value="Kinase-like_dom_sf"/>
</dbReference>
<gene>
    <name evidence="2" type="ORF">NLI96_g6237</name>
</gene>
<dbReference type="Proteomes" id="UP001212997">
    <property type="component" value="Unassembled WGS sequence"/>
</dbReference>
<dbReference type="AlphaFoldDB" id="A0AAD5YE35"/>
<dbReference type="PANTHER" id="PTHR38248:SF2">
    <property type="entry name" value="FUNK1 11"/>
    <property type="match status" value="1"/>
</dbReference>
<dbReference type="SUPFAM" id="SSF56112">
    <property type="entry name" value="Protein kinase-like (PK-like)"/>
    <property type="match status" value="1"/>
</dbReference>
<dbReference type="Gene3D" id="1.10.510.10">
    <property type="entry name" value="Transferase(Phosphotransferase) domain 1"/>
    <property type="match status" value="1"/>
</dbReference>
<dbReference type="GO" id="GO:0004672">
    <property type="term" value="F:protein kinase activity"/>
    <property type="evidence" value="ECO:0007669"/>
    <property type="project" value="InterPro"/>
</dbReference>
<protein>
    <recommendedName>
        <fullName evidence="1">Protein kinase domain-containing protein</fullName>
    </recommendedName>
</protein>
<evidence type="ECO:0000259" key="1">
    <source>
        <dbReference type="PROSITE" id="PS50011"/>
    </source>
</evidence>
<keyword evidence="3" id="KW-1185">Reference proteome</keyword>
<feature type="domain" description="Protein kinase" evidence="1">
    <location>
        <begin position="363"/>
        <end position="671"/>
    </location>
</feature>
<dbReference type="InterPro" id="IPR000719">
    <property type="entry name" value="Prot_kinase_dom"/>
</dbReference>
<evidence type="ECO:0000313" key="2">
    <source>
        <dbReference type="EMBL" id="KAJ3483563.1"/>
    </source>
</evidence>
<organism evidence="2 3">
    <name type="scientific">Meripilus lineatus</name>
    <dbReference type="NCBI Taxonomy" id="2056292"/>
    <lineage>
        <taxon>Eukaryota</taxon>
        <taxon>Fungi</taxon>
        <taxon>Dikarya</taxon>
        <taxon>Basidiomycota</taxon>
        <taxon>Agaricomycotina</taxon>
        <taxon>Agaricomycetes</taxon>
        <taxon>Polyporales</taxon>
        <taxon>Meripilaceae</taxon>
        <taxon>Meripilus</taxon>
    </lineage>
</organism>
<dbReference type="InterPro" id="IPR040976">
    <property type="entry name" value="Pkinase_fungal"/>
</dbReference>
<accession>A0AAD5YE35</accession>
<comment type="caution">
    <text evidence="2">The sequence shown here is derived from an EMBL/GenBank/DDBJ whole genome shotgun (WGS) entry which is preliminary data.</text>
</comment>
<dbReference type="EMBL" id="JANAWD010000223">
    <property type="protein sequence ID" value="KAJ3483563.1"/>
    <property type="molecule type" value="Genomic_DNA"/>
</dbReference>
<dbReference type="PROSITE" id="PS50011">
    <property type="entry name" value="PROTEIN_KINASE_DOM"/>
    <property type="match status" value="1"/>
</dbReference>
<proteinExistence type="predicted"/>
<dbReference type="PANTHER" id="PTHR38248">
    <property type="entry name" value="FUNK1 6"/>
    <property type="match status" value="1"/>
</dbReference>